<evidence type="ECO:0000259" key="1">
    <source>
        <dbReference type="Pfam" id="PF20233"/>
    </source>
</evidence>
<gene>
    <name evidence="2" type="ORF">BJX67DRAFT_307811</name>
</gene>
<dbReference type="Proteomes" id="UP001610432">
    <property type="component" value="Unassembled WGS sequence"/>
</dbReference>
<organism evidence="2 3">
    <name type="scientific">Aspergillus lucknowensis</name>
    <dbReference type="NCBI Taxonomy" id="176173"/>
    <lineage>
        <taxon>Eukaryota</taxon>
        <taxon>Fungi</taxon>
        <taxon>Dikarya</taxon>
        <taxon>Ascomycota</taxon>
        <taxon>Pezizomycotina</taxon>
        <taxon>Eurotiomycetes</taxon>
        <taxon>Eurotiomycetidae</taxon>
        <taxon>Eurotiales</taxon>
        <taxon>Aspergillaceae</taxon>
        <taxon>Aspergillus</taxon>
        <taxon>Aspergillus subgen. Nidulantes</taxon>
    </lineage>
</organism>
<sequence length="414" mass="46548">MSSLDGLRAAVLSELGSLLQDNILHGLIQLIDQLRARGNPHHPVVLDLCCLVRTLWQLRSLETGQLWREELMAQGIQWIRQAKEALQGIFALLTQKTVDQGALMQRTHTVLWELNRFQAIIRFRVAPPEVVLNKGGGLLVCQKHGPDRYKLDNGCAFEDEASLSQGVWNSLNCGIFEHIGLKSGGVEYYDPMFWSRGISSAKDFFTVGRVFMMLWDVNELRRDLQEVVDDEPSILARRREFMNIENAYTGPYTGPSTVRRFVAVAQGIRSLYCLPISTFNGLGCSQQQDQQSYGIVFTGDPLQAPHLLPGETEMIHPPLYIEPMAPKPWRNNSGGLTKTDVPPVPSNSELPSLELPTLCRIDYRRICEVEYNVCCRNIGMVSSESCRILKDYAAFVGLATQHLAREDVDAMDLT</sequence>
<name>A0ABR4M2T1_9EURO</name>
<proteinExistence type="predicted"/>
<keyword evidence="3" id="KW-1185">Reference proteome</keyword>
<protein>
    <recommendedName>
        <fullName evidence="1">DUF6590 domain-containing protein</fullName>
    </recommendedName>
</protein>
<dbReference type="Pfam" id="PF20233">
    <property type="entry name" value="DUF6590"/>
    <property type="match status" value="1"/>
</dbReference>
<dbReference type="EMBL" id="JBFXLQ010000007">
    <property type="protein sequence ID" value="KAL2870132.1"/>
    <property type="molecule type" value="Genomic_DNA"/>
</dbReference>
<dbReference type="InterPro" id="IPR046497">
    <property type="entry name" value="DUF6590"/>
</dbReference>
<dbReference type="RefSeq" id="XP_070889111.1">
    <property type="nucleotide sequence ID" value="XM_071027090.1"/>
</dbReference>
<dbReference type="GeneID" id="98142162"/>
<feature type="domain" description="DUF6590" evidence="1">
    <location>
        <begin position="202"/>
        <end position="390"/>
    </location>
</feature>
<reference evidence="2 3" key="1">
    <citation type="submission" date="2024-07" db="EMBL/GenBank/DDBJ databases">
        <title>Section-level genome sequencing and comparative genomics of Aspergillus sections Usti and Cavernicolus.</title>
        <authorList>
            <consortium name="Lawrence Berkeley National Laboratory"/>
            <person name="Nybo J.L."/>
            <person name="Vesth T.C."/>
            <person name="Theobald S."/>
            <person name="Frisvad J.C."/>
            <person name="Larsen T.O."/>
            <person name="Kjaerboelling I."/>
            <person name="Rothschild-Mancinelli K."/>
            <person name="Lyhne E.K."/>
            <person name="Kogle M.E."/>
            <person name="Barry K."/>
            <person name="Clum A."/>
            <person name="Na H."/>
            <person name="Ledsgaard L."/>
            <person name="Lin J."/>
            <person name="Lipzen A."/>
            <person name="Kuo A."/>
            <person name="Riley R."/>
            <person name="Mondo S."/>
            <person name="Labutti K."/>
            <person name="Haridas S."/>
            <person name="Pangalinan J."/>
            <person name="Salamov A.A."/>
            <person name="Simmons B.A."/>
            <person name="Magnuson J.K."/>
            <person name="Chen J."/>
            <person name="Drula E."/>
            <person name="Henrissat B."/>
            <person name="Wiebenga A."/>
            <person name="Lubbers R.J."/>
            <person name="Gomes A.C."/>
            <person name="Macurrencykelacurrency M.R."/>
            <person name="Stajich J."/>
            <person name="Grigoriev I.V."/>
            <person name="Mortensen U.H."/>
            <person name="De Vries R.P."/>
            <person name="Baker S.E."/>
            <person name="Andersen M.R."/>
        </authorList>
    </citation>
    <scope>NUCLEOTIDE SEQUENCE [LARGE SCALE GENOMIC DNA]</scope>
    <source>
        <strain evidence="2 3">CBS 449.75</strain>
    </source>
</reference>
<evidence type="ECO:0000313" key="3">
    <source>
        <dbReference type="Proteomes" id="UP001610432"/>
    </source>
</evidence>
<accession>A0ABR4M2T1</accession>
<comment type="caution">
    <text evidence="2">The sequence shown here is derived from an EMBL/GenBank/DDBJ whole genome shotgun (WGS) entry which is preliminary data.</text>
</comment>
<evidence type="ECO:0000313" key="2">
    <source>
        <dbReference type="EMBL" id="KAL2870132.1"/>
    </source>
</evidence>